<reference evidence="2 3" key="1">
    <citation type="submission" date="2024-05" db="EMBL/GenBank/DDBJ databases">
        <title>Sphingomonas sp. HF-S3 16S ribosomal RNA gene Genome sequencing and assembly.</title>
        <authorList>
            <person name="Lee H."/>
        </authorList>
    </citation>
    <scope>NUCLEOTIDE SEQUENCE [LARGE SCALE GENOMIC DNA]</scope>
    <source>
        <strain evidence="2 3">HF-S3</strain>
    </source>
</reference>
<organism evidence="2 3">
    <name type="scientific">Sphingomonas rustica</name>
    <dbReference type="NCBI Taxonomy" id="3103142"/>
    <lineage>
        <taxon>Bacteria</taxon>
        <taxon>Pseudomonadati</taxon>
        <taxon>Pseudomonadota</taxon>
        <taxon>Alphaproteobacteria</taxon>
        <taxon>Sphingomonadales</taxon>
        <taxon>Sphingomonadaceae</taxon>
        <taxon>Sphingomonas</taxon>
    </lineage>
</organism>
<protein>
    <submittedName>
        <fullName evidence="2">Uncharacterized protein</fullName>
    </submittedName>
</protein>
<evidence type="ECO:0000256" key="1">
    <source>
        <dbReference type="SAM" id="Phobius"/>
    </source>
</evidence>
<feature type="transmembrane region" description="Helical" evidence="1">
    <location>
        <begin position="12"/>
        <end position="29"/>
    </location>
</feature>
<feature type="transmembrane region" description="Helical" evidence="1">
    <location>
        <begin position="49"/>
        <end position="68"/>
    </location>
</feature>
<evidence type="ECO:0000313" key="2">
    <source>
        <dbReference type="EMBL" id="MEN3748085.1"/>
    </source>
</evidence>
<dbReference type="RefSeq" id="WP_346247099.1">
    <property type="nucleotide sequence ID" value="NZ_JBDIZK010000007.1"/>
</dbReference>
<name>A0ABV0B933_9SPHN</name>
<feature type="transmembrane region" description="Helical" evidence="1">
    <location>
        <begin position="103"/>
        <end position="123"/>
    </location>
</feature>
<accession>A0ABV0B933</accession>
<comment type="caution">
    <text evidence="2">The sequence shown here is derived from an EMBL/GenBank/DDBJ whole genome shotgun (WGS) entry which is preliminary data.</text>
</comment>
<keyword evidence="1" id="KW-0812">Transmembrane</keyword>
<keyword evidence="3" id="KW-1185">Reference proteome</keyword>
<proteinExistence type="predicted"/>
<evidence type="ECO:0000313" key="3">
    <source>
        <dbReference type="Proteomes" id="UP001427805"/>
    </source>
</evidence>
<keyword evidence="1" id="KW-0472">Membrane</keyword>
<keyword evidence="1" id="KW-1133">Transmembrane helix</keyword>
<dbReference type="EMBL" id="JBDIZK010000007">
    <property type="protein sequence ID" value="MEN3748085.1"/>
    <property type="molecule type" value="Genomic_DNA"/>
</dbReference>
<sequence length="144" mass="15695">MRPDTILQFERLYFWGWLVGAVVSLAWFADSLDAVARSPGLGQGMIPALLVMTIIGLLIPLGLMWLIARRASVVAKWLLVVHVLATSVVVALSVVNWSPSHTALTLVTAAAAIVRAMSLKYLFTPTARSWFAQERPDPSPDIQG</sequence>
<feature type="transmembrane region" description="Helical" evidence="1">
    <location>
        <begin position="77"/>
        <end position="97"/>
    </location>
</feature>
<dbReference type="Proteomes" id="UP001427805">
    <property type="component" value="Unassembled WGS sequence"/>
</dbReference>
<gene>
    <name evidence="2" type="ORF">TPR58_12990</name>
</gene>